<dbReference type="InterPro" id="IPR054030">
    <property type="entry name" value="Gp5_Vgr_C"/>
</dbReference>
<comment type="similarity">
    <text evidence="1">Belongs to the VgrG protein family.</text>
</comment>
<dbReference type="Pfam" id="PF05954">
    <property type="entry name" value="Phage_GPD"/>
    <property type="match status" value="1"/>
</dbReference>
<comment type="caution">
    <text evidence="5">The sequence shown here is derived from an EMBL/GenBank/DDBJ whole genome shotgun (WGS) entry which is preliminary data.</text>
</comment>
<dbReference type="GO" id="GO:0016874">
    <property type="term" value="F:ligase activity"/>
    <property type="evidence" value="ECO:0007669"/>
    <property type="project" value="UniProtKB-KW"/>
</dbReference>
<dbReference type="EMBL" id="PQSP01000004">
    <property type="protein sequence ID" value="RUS66481.1"/>
    <property type="molecule type" value="Genomic_DNA"/>
</dbReference>
<dbReference type="InterPro" id="IPR006531">
    <property type="entry name" value="Gp5/Vgr_OB"/>
</dbReference>
<name>A0A433SCL4_9BURK</name>
<protein>
    <submittedName>
        <fullName evidence="5">Actin cross-linking toxin VgrG1</fullName>
        <ecNumber evidence="5">6.3.2.-</ecNumber>
    </submittedName>
</protein>
<dbReference type="NCBIfam" id="TIGR03361">
    <property type="entry name" value="VI_Rhs_Vgr"/>
    <property type="match status" value="1"/>
</dbReference>
<feature type="domain" description="Gp5/Type VI secretion system Vgr C-terminal trimerisation" evidence="4">
    <location>
        <begin position="483"/>
        <end position="569"/>
    </location>
</feature>
<dbReference type="SUPFAM" id="SSF69255">
    <property type="entry name" value="gp5 N-terminal domain-like"/>
    <property type="match status" value="1"/>
</dbReference>
<feature type="compositionally biased region" description="Basic residues" evidence="2">
    <location>
        <begin position="479"/>
        <end position="489"/>
    </location>
</feature>
<dbReference type="InterPro" id="IPR006533">
    <property type="entry name" value="T6SS_Vgr_RhsGE"/>
</dbReference>
<sequence>MAQTDLRFSFEPAHNASAQAGTEINFDVVEFKLTEALNEPFVLEVELLSADADIDFAKLLDQGALLTIWQGATAVRRVHGVVSHFSQGNSGFRRTRYHAVIEPMLSRTQLFSDWRIFQQKPVPEILTQVFNADHVTNFELQQQQAHLAREYCVQADETDFQYIQRLVAEEGFVYRFAHSEQGHQMILTDVIQTLGALEGSDGADGTVLYQPTPAGDRPQPALHTFSYHEQVRTARQTQRDYTFKNPRYNQHQASIGRDMPAQSSEYERYDYPGRYKQDAAGSPFTQTRLAALRRDAKLAIATGDDARIEPGVAFELTGHPRQNLNAVWRPVKVEHWGKQHTSAEEEAAGAQVSTSYTQTAELVPAAADWKAPLPAKPHLHGPEIAHVVGPQGEEIYCDEWGRVKVQFPWDRIGQNNEHSTCWIRVAQAWGIGGGDGQQSIPRIGQEVIVDFLDGDPDQPIITGRTNDALNPTPYELPKHKTRSTWRSHTHKGEGFNEIRFEDENQQEEIYVHAQKDQNIEVLNNETTWIGNDRSEHVEHNEKIFIGNDRSEQVINDEAVEIGHDRKHHVINDEFLNIDQNQTIEIGNNRVETIRNHRKDDIAANHWEKVGGHIEIQVEGHHQIEAGQQIIRKTQMYELGVQEKIVFKAPGGKITLDASGITLEGNINIKGPMNQVGSGGGEGISISGSPLETPFGECSEKSR</sequence>
<reference evidence="5 6" key="1">
    <citation type="submission" date="2018-01" db="EMBL/GenBank/DDBJ databases">
        <title>Saezia sanguinis gen. nov., sp. nov., in the order Burkholderiales isolated from human blood.</title>
        <authorList>
            <person name="Medina-Pascual M.J."/>
            <person name="Valdezate S."/>
            <person name="Monzon S."/>
            <person name="Cuesta I."/>
            <person name="Carrasco G."/>
            <person name="Villalon P."/>
            <person name="Saez-Nieto J.A."/>
        </authorList>
    </citation>
    <scope>NUCLEOTIDE SEQUENCE [LARGE SCALE GENOMIC DNA]</scope>
    <source>
        <strain evidence="5 6">CNM695-12</strain>
    </source>
</reference>
<feature type="region of interest" description="Disordered" evidence="2">
    <location>
        <begin position="462"/>
        <end position="489"/>
    </location>
</feature>
<dbReference type="Pfam" id="PF22178">
    <property type="entry name" value="Gp5_trimer_C"/>
    <property type="match status" value="1"/>
</dbReference>
<dbReference type="SUPFAM" id="SSF69279">
    <property type="entry name" value="Phage tail proteins"/>
    <property type="match status" value="2"/>
</dbReference>
<dbReference type="InterPro" id="IPR017847">
    <property type="entry name" value="T6SS_RhsGE_Vgr_subset"/>
</dbReference>
<evidence type="ECO:0000313" key="6">
    <source>
        <dbReference type="Proteomes" id="UP000286947"/>
    </source>
</evidence>
<evidence type="ECO:0000259" key="3">
    <source>
        <dbReference type="Pfam" id="PF04717"/>
    </source>
</evidence>
<evidence type="ECO:0000256" key="1">
    <source>
        <dbReference type="ARBA" id="ARBA00005558"/>
    </source>
</evidence>
<dbReference type="AlphaFoldDB" id="A0A433SCL4"/>
<evidence type="ECO:0000259" key="4">
    <source>
        <dbReference type="Pfam" id="PF22178"/>
    </source>
</evidence>
<dbReference type="InterPro" id="IPR037026">
    <property type="entry name" value="Vgr_OB-fold_dom_sf"/>
</dbReference>
<dbReference type="Gene3D" id="3.55.50.10">
    <property type="entry name" value="Baseplate protein-like domains"/>
    <property type="match status" value="1"/>
</dbReference>
<organism evidence="5 6">
    <name type="scientific">Saezia sanguinis</name>
    <dbReference type="NCBI Taxonomy" id="1965230"/>
    <lineage>
        <taxon>Bacteria</taxon>
        <taxon>Pseudomonadati</taxon>
        <taxon>Pseudomonadota</taxon>
        <taxon>Betaproteobacteria</taxon>
        <taxon>Burkholderiales</taxon>
        <taxon>Saeziaceae</taxon>
        <taxon>Saezia</taxon>
    </lineage>
</organism>
<dbReference type="Proteomes" id="UP000286947">
    <property type="component" value="Unassembled WGS sequence"/>
</dbReference>
<dbReference type="SUPFAM" id="SSF69349">
    <property type="entry name" value="Phage fibre proteins"/>
    <property type="match status" value="1"/>
</dbReference>
<feature type="region of interest" description="Disordered" evidence="2">
    <location>
        <begin position="677"/>
        <end position="702"/>
    </location>
</feature>
<accession>A0A433SCL4</accession>
<feature type="domain" description="Gp5/Type VI secretion system Vgr protein OB-fold" evidence="3">
    <location>
        <begin position="398"/>
        <end position="463"/>
    </location>
</feature>
<proteinExistence type="inferred from homology"/>
<dbReference type="NCBIfam" id="TIGR01646">
    <property type="entry name" value="vgr_GE"/>
    <property type="match status" value="1"/>
</dbReference>
<dbReference type="Gene3D" id="2.40.50.230">
    <property type="entry name" value="Gp5 N-terminal domain"/>
    <property type="match status" value="1"/>
</dbReference>
<evidence type="ECO:0000256" key="2">
    <source>
        <dbReference type="SAM" id="MobiDB-lite"/>
    </source>
</evidence>
<dbReference type="Pfam" id="PF04717">
    <property type="entry name" value="Phage_base_V"/>
    <property type="match status" value="1"/>
</dbReference>
<dbReference type="Gene3D" id="2.30.110.50">
    <property type="match status" value="1"/>
</dbReference>
<dbReference type="Gene3D" id="4.10.220.110">
    <property type="match status" value="1"/>
</dbReference>
<dbReference type="EC" id="6.3.2.-" evidence="5"/>
<keyword evidence="6" id="KW-1185">Reference proteome</keyword>
<dbReference type="RefSeq" id="WP_204250867.1">
    <property type="nucleotide sequence ID" value="NZ_PQSP01000004.1"/>
</dbReference>
<gene>
    <name evidence="5" type="primary">vgrG1_5</name>
    <name evidence="5" type="ORF">CUZ56_01761</name>
</gene>
<keyword evidence="5" id="KW-0436">Ligase</keyword>
<evidence type="ECO:0000313" key="5">
    <source>
        <dbReference type="EMBL" id="RUS66481.1"/>
    </source>
</evidence>